<proteinExistence type="predicted"/>
<dbReference type="Gene3D" id="2.130.10.30">
    <property type="entry name" value="Regulator of chromosome condensation 1/beta-lactamase-inhibitor protein II"/>
    <property type="match status" value="1"/>
</dbReference>
<feature type="repeat" description="RCC1" evidence="1">
    <location>
        <begin position="269"/>
        <end position="339"/>
    </location>
</feature>
<dbReference type="Pfam" id="PF00415">
    <property type="entry name" value="RCC1"/>
    <property type="match status" value="3"/>
</dbReference>
<comment type="caution">
    <text evidence="2">The sequence shown here is derived from an EMBL/GenBank/DDBJ whole genome shotgun (WGS) entry which is preliminary data.</text>
</comment>
<dbReference type="PROSITE" id="PS50012">
    <property type="entry name" value="RCC1_3"/>
    <property type="match status" value="2"/>
</dbReference>
<evidence type="ECO:0000313" key="2">
    <source>
        <dbReference type="EMBL" id="GFO46384.1"/>
    </source>
</evidence>
<dbReference type="EMBL" id="BLXT01008183">
    <property type="protein sequence ID" value="GFO46384.1"/>
    <property type="molecule type" value="Genomic_DNA"/>
</dbReference>
<dbReference type="Proteomes" id="UP000735302">
    <property type="component" value="Unassembled WGS sequence"/>
</dbReference>
<reference evidence="2 3" key="1">
    <citation type="journal article" date="2021" name="Elife">
        <title>Chloroplast acquisition without the gene transfer in kleptoplastic sea slugs, Plakobranchus ocellatus.</title>
        <authorList>
            <person name="Maeda T."/>
            <person name="Takahashi S."/>
            <person name="Yoshida T."/>
            <person name="Shimamura S."/>
            <person name="Takaki Y."/>
            <person name="Nagai Y."/>
            <person name="Toyoda A."/>
            <person name="Suzuki Y."/>
            <person name="Arimoto A."/>
            <person name="Ishii H."/>
            <person name="Satoh N."/>
            <person name="Nishiyama T."/>
            <person name="Hasebe M."/>
            <person name="Maruyama T."/>
            <person name="Minagawa J."/>
            <person name="Obokata J."/>
            <person name="Shigenobu S."/>
        </authorList>
    </citation>
    <scope>NUCLEOTIDE SEQUENCE [LARGE SCALE GENOMIC DNA]</scope>
</reference>
<feature type="repeat" description="RCC1" evidence="1">
    <location>
        <begin position="217"/>
        <end position="268"/>
    </location>
</feature>
<accession>A0AAV4DQA6</accession>
<dbReference type="SUPFAM" id="SSF50985">
    <property type="entry name" value="RCC1/BLIP-II"/>
    <property type="match status" value="1"/>
</dbReference>
<evidence type="ECO:0000313" key="3">
    <source>
        <dbReference type="Proteomes" id="UP000735302"/>
    </source>
</evidence>
<organism evidence="2 3">
    <name type="scientific">Plakobranchus ocellatus</name>
    <dbReference type="NCBI Taxonomy" id="259542"/>
    <lineage>
        <taxon>Eukaryota</taxon>
        <taxon>Metazoa</taxon>
        <taxon>Spiralia</taxon>
        <taxon>Lophotrochozoa</taxon>
        <taxon>Mollusca</taxon>
        <taxon>Gastropoda</taxon>
        <taxon>Heterobranchia</taxon>
        <taxon>Euthyneura</taxon>
        <taxon>Panpulmonata</taxon>
        <taxon>Sacoglossa</taxon>
        <taxon>Placobranchoidea</taxon>
        <taxon>Plakobranchidae</taxon>
        <taxon>Plakobranchus</taxon>
    </lineage>
</organism>
<evidence type="ECO:0000256" key="1">
    <source>
        <dbReference type="PROSITE-ProRule" id="PRU00235"/>
    </source>
</evidence>
<keyword evidence="3" id="KW-1185">Reference proteome</keyword>
<dbReference type="AlphaFoldDB" id="A0AAV4DQA6"/>
<name>A0AAV4DQA6_9GAST</name>
<gene>
    <name evidence="2" type="ORF">PoB_007288900</name>
</gene>
<dbReference type="InterPro" id="IPR052830">
    <property type="entry name" value="RCC1_domain-containing"/>
</dbReference>
<dbReference type="InterPro" id="IPR000408">
    <property type="entry name" value="Reg_chr_condens"/>
</dbReference>
<dbReference type="PANTHER" id="PTHR46849:SF1">
    <property type="entry name" value="RCC1 DOMAIN-CONTAINING PROTEIN 1"/>
    <property type="match status" value="1"/>
</dbReference>
<protein>
    <submittedName>
        <fullName evidence="2">Rcc1 domain-containing protein 1</fullName>
    </submittedName>
</protein>
<dbReference type="PANTHER" id="PTHR46849">
    <property type="entry name" value="RCC1 DOMAIN-CONTAINING PROTEIN 1"/>
    <property type="match status" value="1"/>
</dbReference>
<sequence length="388" mass="42165">MAKTLYACGFNGFAQLTGFQSQIREGWLVEPKSQSDKKLDTTVSITYPITIGQLAEAVLLKSVIFTWSRIATNLQKDGNHLCLIVGRVERDTDSSLCSSFDEEAVCATDAHILLQGDQDRSKFSCLCDGDVQSQPLVLKKEEQTNSKPIRLHASHKDIYYSQGSIEFGKLTHAEPEIKMKSNFINSGAFHLLPIDMSVKIATVSCGREHVLLLSSFGCVYSCGLGSRGQLGHGDVEMEQTPRLVEALEGVRMLSCQAGGWHSASVSECGDLYTWGWNESGQLGLGCLSASQETDGQVKHQDVDAIPGLVTEPQCAVFPGDIVVKAVACGSRHTVALSDCGQVFCCGWNAYGQLGLKHKINQSGFVQMTSLDSTCTQIFAGHWCSMFLC</sequence>
<dbReference type="PRINTS" id="PR00633">
    <property type="entry name" value="RCCNDNSATION"/>
</dbReference>
<dbReference type="PROSITE" id="PS00626">
    <property type="entry name" value="RCC1_2"/>
    <property type="match status" value="1"/>
</dbReference>
<dbReference type="InterPro" id="IPR009091">
    <property type="entry name" value="RCC1/BLIP-II"/>
</dbReference>